<dbReference type="InterPro" id="IPR003018">
    <property type="entry name" value="GAF"/>
</dbReference>
<dbReference type="STRING" id="545619.SAMN04489860_0417"/>
<dbReference type="PROSITE" id="PS50113">
    <property type="entry name" value="PAC"/>
    <property type="match status" value="1"/>
</dbReference>
<name>A0A1H1N2J8_9CELL</name>
<proteinExistence type="predicted"/>
<dbReference type="Pfam" id="PF07228">
    <property type="entry name" value="SpoIIE"/>
    <property type="match status" value="1"/>
</dbReference>
<keyword evidence="4" id="KW-1185">Reference proteome</keyword>
<dbReference type="InterPro" id="IPR001932">
    <property type="entry name" value="PPM-type_phosphatase-like_dom"/>
</dbReference>
<dbReference type="SMART" id="SM00086">
    <property type="entry name" value="PAC"/>
    <property type="match status" value="1"/>
</dbReference>
<dbReference type="Gene3D" id="3.30.450.20">
    <property type="entry name" value="PAS domain"/>
    <property type="match status" value="1"/>
</dbReference>
<dbReference type="RefSeq" id="WP_083371405.1">
    <property type="nucleotide sequence ID" value="NZ_LT629776.1"/>
</dbReference>
<dbReference type="OrthoDB" id="319881at2"/>
<reference evidence="3 4" key="1">
    <citation type="submission" date="2016-10" db="EMBL/GenBank/DDBJ databases">
        <authorList>
            <person name="de Groot N.N."/>
        </authorList>
    </citation>
    <scope>NUCLEOTIDE SEQUENCE [LARGE SCALE GENOMIC DNA]</scope>
    <source>
        <strain evidence="3 4">DSM 22126</strain>
    </source>
</reference>
<dbReference type="eggNOG" id="COG2208">
    <property type="taxonomic scope" value="Bacteria"/>
</dbReference>
<dbReference type="SUPFAM" id="SSF55785">
    <property type="entry name" value="PYP-like sensor domain (PAS domain)"/>
    <property type="match status" value="1"/>
</dbReference>
<evidence type="ECO:0000259" key="2">
    <source>
        <dbReference type="PROSITE" id="PS50113"/>
    </source>
</evidence>
<dbReference type="AlphaFoldDB" id="A0A1H1N2J8"/>
<dbReference type="EMBL" id="LT629776">
    <property type="protein sequence ID" value="SDR93341.1"/>
    <property type="molecule type" value="Genomic_DNA"/>
</dbReference>
<feature type="domain" description="PAC" evidence="2">
    <location>
        <begin position="88"/>
        <end position="142"/>
    </location>
</feature>
<evidence type="ECO:0000313" key="4">
    <source>
        <dbReference type="Proteomes" id="UP000185663"/>
    </source>
</evidence>
<dbReference type="InterPro" id="IPR052016">
    <property type="entry name" value="Bact_Sigma-Reg"/>
</dbReference>
<dbReference type="InterPro" id="IPR001610">
    <property type="entry name" value="PAC"/>
</dbReference>
<dbReference type="SUPFAM" id="SSF81606">
    <property type="entry name" value="PP2C-like"/>
    <property type="match status" value="1"/>
</dbReference>
<accession>A0A1H1N2J8</accession>
<keyword evidence="1" id="KW-0378">Hydrolase</keyword>
<dbReference type="Gene3D" id="3.30.450.40">
    <property type="match status" value="1"/>
</dbReference>
<sequence>MTTYRPPARELPHRAALSLRAALEARVALSLTEVRDGRDTLVWISPEFERMSGYNADDLVGQDMSVLQCDSTDRADVDRLHAGLLKGETVRATLRNRRWDGSEFWNRMVISPVYDDEGTLTHHVGYHTDATADVEAVAAHAARIGRADRRNERMHLLAEITQELTTVLDMDEGASRLADLVAQHFGDWVVVVLADRDNGVGAAYVSTRRRSAGQLAAARPLAESTAWVHGSPALLNALRGGETLVAQPFDINSALIDEIPDAGHRTAIRRLGASRAIAVTLQGREGPLGALGILSRSPDAMDDDDAQDLVHLGARAGLALENARLYQREHEVAVTLQRSLLPRLVDVPGLDCAATYEPASDGTDVGGDWYDVVPLPQGGVSVSVGDVVGHDIAAAAAMGQLRSSLRVEAWAGHHVAEAVDSVDHLVQTLGMTDLATCVLAQIDAPDEAGLRRLHYVRAGHLTPFLIDPDGTVVALDGALTTPLGVPTRGDVSESTVDFVPGAVLVLYTDGLVERRDRPLPAGIAELRAAAEALPPGLTAREVADQLVRATTGQREDDTCILVVRNLPAG</sequence>
<organism evidence="3 4">
    <name type="scientific">Paraoerskovia marina</name>
    <dbReference type="NCBI Taxonomy" id="545619"/>
    <lineage>
        <taxon>Bacteria</taxon>
        <taxon>Bacillati</taxon>
        <taxon>Actinomycetota</taxon>
        <taxon>Actinomycetes</taxon>
        <taxon>Micrococcales</taxon>
        <taxon>Cellulomonadaceae</taxon>
        <taxon>Paraoerskovia</taxon>
    </lineage>
</organism>
<evidence type="ECO:0000256" key="1">
    <source>
        <dbReference type="ARBA" id="ARBA00022801"/>
    </source>
</evidence>
<dbReference type="Proteomes" id="UP000185663">
    <property type="component" value="Chromosome I"/>
</dbReference>
<dbReference type="PANTHER" id="PTHR43156:SF2">
    <property type="entry name" value="STAGE II SPORULATION PROTEIN E"/>
    <property type="match status" value="1"/>
</dbReference>
<dbReference type="Gene3D" id="3.60.40.10">
    <property type="entry name" value="PPM-type phosphatase domain"/>
    <property type="match status" value="1"/>
</dbReference>
<dbReference type="PANTHER" id="PTHR43156">
    <property type="entry name" value="STAGE II SPORULATION PROTEIN E-RELATED"/>
    <property type="match status" value="1"/>
</dbReference>
<dbReference type="InterPro" id="IPR036457">
    <property type="entry name" value="PPM-type-like_dom_sf"/>
</dbReference>
<dbReference type="InterPro" id="IPR035965">
    <property type="entry name" value="PAS-like_dom_sf"/>
</dbReference>
<dbReference type="InterPro" id="IPR000014">
    <property type="entry name" value="PAS"/>
</dbReference>
<evidence type="ECO:0000313" key="3">
    <source>
        <dbReference type="EMBL" id="SDR93341.1"/>
    </source>
</evidence>
<dbReference type="NCBIfam" id="TIGR00229">
    <property type="entry name" value="sensory_box"/>
    <property type="match status" value="1"/>
</dbReference>
<dbReference type="InterPro" id="IPR029016">
    <property type="entry name" value="GAF-like_dom_sf"/>
</dbReference>
<dbReference type="SMART" id="SM00065">
    <property type="entry name" value="GAF"/>
    <property type="match status" value="1"/>
</dbReference>
<gene>
    <name evidence="3" type="ORF">SAMN04489860_0417</name>
</gene>
<dbReference type="SUPFAM" id="SSF55781">
    <property type="entry name" value="GAF domain-like"/>
    <property type="match status" value="1"/>
</dbReference>
<protein>
    <submittedName>
        <fullName evidence="3">PAS domain S-box-containing protein</fullName>
    </submittedName>
</protein>
<dbReference type="InterPro" id="IPR000700">
    <property type="entry name" value="PAS-assoc_C"/>
</dbReference>
<dbReference type="CDD" id="cd00130">
    <property type="entry name" value="PAS"/>
    <property type="match status" value="1"/>
</dbReference>
<dbReference type="SMART" id="SM00331">
    <property type="entry name" value="PP2C_SIG"/>
    <property type="match status" value="1"/>
</dbReference>
<dbReference type="GO" id="GO:0016791">
    <property type="term" value="F:phosphatase activity"/>
    <property type="evidence" value="ECO:0007669"/>
    <property type="project" value="TreeGrafter"/>
</dbReference>
<dbReference type="Pfam" id="PF13426">
    <property type="entry name" value="PAS_9"/>
    <property type="match status" value="1"/>
</dbReference>